<proteinExistence type="predicted"/>
<dbReference type="InterPro" id="IPR046532">
    <property type="entry name" value="DUF6597"/>
</dbReference>
<keyword evidence="3" id="KW-0804">Transcription</keyword>
<feature type="domain" description="HTH araC/xylS-type" evidence="5">
    <location>
        <begin position="127"/>
        <end position="224"/>
    </location>
</feature>
<keyword evidence="1" id="KW-0805">Transcription regulation</keyword>
<evidence type="ECO:0000256" key="2">
    <source>
        <dbReference type="ARBA" id="ARBA00023125"/>
    </source>
</evidence>
<feature type="region of interest" description="Disordered" evidence="4">
    <location>
        <begin position="274"/>
        <end position="309"/>
    </location>
</feature>
<evidence type="ECO:0000313" key="7">
    <source>
        <dbReference type="Proteomes" id="UP000658320"/>
    </source>
</evidence>
<name>A0A918CI55_9ACTN</name>
<reference evidence="6" key="1">
    <citation type="journal article" date="2014" name="Int. J. Syst. Evol. Microbiol.">
        <title>Complete genome sequence of Corynebacterium casei LMG S-19264T (=DSM 44701T), isolated from a smear-ripened cheese.</title>
        <authorList>
            <consortium name="US DOE Joint Genome Institute (JGI-PGF)"/>
            <person name="Walter F."/>
            <person name="Albersmeier A."/>
            <person name="Kalinowski J."/>
            <person name="Ruckert C."/>
        </authorList>
    </citation>
    <scope>NUCLEOTIDE SEQUENCE</scope>
    <source>
        <strain evidence="6">JCM 4346</strain>
    </source>
</reference>
<dbReference type="Pfam" id="PF20240">
    <property type="entry name" value="DUF6597"/>
    <property type="match status" value="1"/>
</dbReference>
<organism evidence="6 7">
    <name type="scientific">Streptomyces aurantiogriseus</name>
    <dbReference type="NCBI Taxonomy" id="66870"/>
    <lineage>
        <taxon>Bacteria</taxon>
        <taxon>Bacillati</taxon>
        <taxon>Actinomycetota</taxon>
        <taxon>Actinomycetes</taxon>
        <taxon>Kitasatosporales</taxon>
        <taxon>Streptomycetaceae</taxon>
        <taxon>Streptomyces</taxon>
    </lineage>
</organism>
<dbReference type="Pfam" id="PF12833">
    <property type="entry name" value="HTH_18"/>
    <property type="match status" value="1"/>
</dbReference>
<evidence type="ECO:0000313" key="6">
    <source>
        <dbReference type="EMBL" id="GGR26467.1"/>
    </source>
</evidence>
<accession>A0A918CI55</accession>
<dbReference type="Proteomes" id="UP000658320">
    <property type="component" value="Unassembled WGS sequence"/>
</dbReference>
<keyword evidence="7" id="KW-1185">Reference proteome</keyword>
<dbReference type="PROSITE" id="PS01124">
    <property type="entry name" value="HTH_ARAC_FAMILY_2"/>
    <property type="match status" value="1"/>
</dbReference>
<dbReference type="GO" id="GO:0003700">
    <property type="term" value="F:DNA-binding transcription factor activity"/>
    <property type="evidence" value="ECO:0007669"/>
    <property type="project" value="InterPro"/>
</dbReference>
<keyword evidence="2" id="KW-0238">DNA-binding</keyword>
<dbReference type="SMART" id="SM00342">
    <property type="entry name" value="HTH_ARAC"/>
    <property type="match status" value="1"/>
</dbReference>
<evidence type="ECO:0000259" key="5">
    <source>
        <dbReference type="PROSITE" id="PS01124"/>
    </source>
</evidence>
<dbReference type="PANTHER" id="PTHR46796:SF15">
    <property type="entry name" value="BLL1074 PROTEIN"/>
    <property type="match status" value="1"/>
</dbReference>
<dbReference type="Gene3D" id="1.10.10.60">
    <property type="entry name" value="Homeodomain-like"/>
    <property type="match status" value="1"/>
</dbReference>
<dbReference type="GO" id="GO:0043565">
    <property type="term" value="F:sequence-specific DNA binding"/>
    <property type="evidence" value="ECO:0007669"/>
    <property type="project" value="InterPro"/>
</dbReference>
<dbReference type="PANTHER" id="PTHR46796">
    <property type="entry name" value="HTH-TYPE TRANSCRIPTIONAL ACTIVATOR RHAS-RELATED"/>
    <property type="match status" value="1"/>
</dbReference>
<reference evidence="6" key="2">
    <citation type="submission" date="2020-09" db="EMBL/GenBank/DDBJ databases">
        <authorList>
            <person name="Sun Q."/>
            <person name="Ohkuma M."/>
        </authorList>
    </citation>
    <scope>NUCLEOTIDE SEQUENCE</scope>
    <source>
        <strain evidence="6">JCM 4346</strain>
    </source>
</reference>
<evidence type="ECO:0000256" key="1">
    <source>
        <dbReference type="ARBA" id="ARBA00023015"/>
    </source>
</evidence>
<protein>
    <recommendedName>
        <fullName evidence="5">HTH araC/xylS-type domain-containing protein</fullName>
    </recommendedName>
</protein>
<gene>
    <name evidence="6" type="ORF">GCM10010251_48300</name>
</gene>
<dbReference type="InterPro" id="IPR050204">
    <property type="entry name" value="AraC_XylS_family_regulators"/>
</dbReference>
<evidence type="ECO:0000256" key="4">
    <source>
        <dbReference type="SAM" id="MobiDB-lite"/>
    </source>
</evidence>
<comment type="caution">
    <text evidence="6">The sequence shown here is derived from an EMBL/GenBank/DDBJ whole genome shotgun (WGS) entry which is preliminary data.</text>
</comment>
<evidence type="ECO:0000256" key="3">
    <source>
        <dbReference type="ARBA" id="ARBA00023163"/>
    </source>
</evidence>
<dbReference type="EMBL" id="BMSX01000011">
    <property type="protein sequence ID" value="GGR26467.1"/>
    <property type="molecule type" value="Genomic_DNA"/>
</dbReference>
<sequence length="309" mass="32661">MYEERPSRLAGAVVWTNTPAGAGVHPVLPDGCMDLLWNQGRLLVAGPDTHAYVPDAPPASWAGLRFYPGTAPALLGVPAHELRDQRVELADLWPAAEVRRLRARVEAAAHPATALEELALERAAPPDPELRHLVTALAAGHPVAATADELGIGARQLHRRSLTAFGYGPKTLARILRLQRALALARTGLPYADTATRAGYADQAHLARDVRELSGTTLTDLLRQRREQVDAVAVGVVHDGVPLAPGGVPGLELADVPGAHELLVHRVDLGGPVAAQGEGVPAASRRRLPAGEEGPDGLLGVQQQPQPAW</sequence>
<dbReference type="AlphaFoldDB" id="A0A918CI55"/>
<dbReference type="InterPro" id="IPR018060">
    <property type="entry name" value="HTH_AraC"/>
</dbReference>